<dbReference type="KEGG" id="dpl:KGM_209301"/>
<dbReference type="InParanoid" id="A0A212F538"/>
<name>A0A212F538_DANPL</name>
<proteinExistence type="predicted"/>
<dbReference type="Gene3D" id="3.10.10.10">
    <property type="entry name" value="HIV Type 1 Reverse Transcriptase, subunit A, domain 1"/>
    <property type="match status" value="1"/>
</dbReference>
<evidence type="ECO:0000313" key="2">
    <source>
        <dbReference type="Proteomes" id="UP000007151"/>
    </source>
</evidence>
<organism evidence="1 2">
    <name type="scientific">Danaus plexippus plexippus</name>
    <dbReference type="NCBI Taxonomy" id="278856"/>
    <lineage>
        <taxon>Eukaryota</taxon>
        <taxon>Metazoa</taxon>
        <taxon>Ecdysozoa</taxon>
        <taxon>Arthropoda</taxon>
        <taxon>Hexapoda</taxon>
        <taxon>Insecta</taxon>
        <taxon>Pterygota</taxon>
        <taxon>Neoptera</taxon>
        <taxon>Endopterygota</taxon>
        <taxon>Lepidoptera</taxon>
        <taxon>Glossata</taxon>
        <taxon>Ditrysia</taxon>
        <taxon>Papilionoidea</taxon>
        <taxon>Nymphalidae</taxon>
        <taxon>Danainae</taxon>
        <taxon>Danaini</taxon>
        <taxon>Danaina</taxon>
        <taxon>Danaus</taxon>
        <taxon>Danaus</taxon>
    </lineage>
</organism>
<gene>
    <name evidence="1" type="ORF">KGM_209301</name>
</gene>
<dbReference type="STRING" id="278856.A0A212F538"/>
<sequence length="219" mass="25157">MANQLAPPEKLHLEDDNASVGLKWEKWRRALRMYLEAADITSYAKKRAILLTKLYQQKRKLQQKQDRDKNFEVKESFKAEIQTNDKIELFKSLRIGHDTATQLGILKLGVGINHILLNEESSELFPKFKDIMVEIPVDTSIKPVTQPYRRIPISLEQKISKKIDELNSNIIEEVHGPSPWVSPKVKILMDNGEVRCNARDAYAGMQRANAALLIEILIK</sequence>
<keyword evidence="2" id="KW-1185">Reference proteome</keyword>
<reference evidence="1 2" key="1">
    <citation type="journal article" date="2011" name="Cell">
        <title>The monarch butterfly genome yields insights into long-distance migration.</title>
        <authorList>
            <person name="Zhan S."/>
            <person name="Merlin C."/>
            <person name="Boore J.L."/>
            <person name="Reppert S.M."/>
        </authorList>
    </citation>
    <scope>NUCLEOTIDE SEQUENCE [LARGE SCALE GENOMIC DNA]</scope>
    <source>
        <strain evidence="1">F-2</strain>
    </source>
</reference>
<comment type="caution">
    <text evidence="1">The sequence shown here is derived from an EMBL/GenBank/DDBJ whole genome shotgun (WGS) entry which is preliminary data.</text>
</comment>
<evidence type="ECO:0000313" key="1">
    <source>
        <dbReference type="EMBL" id="OWR48852.1"/>
    </source>
</evidence>
<dbReference type="EMBL" id="AGBW02010262">
    <property type="protein sequence ID" value="OWR48852.1"/>
    <property type="molecule type" value="Genomic_DNA"/>
</dbReference>
<accession>A0A212F538</accession>
<dbReference type="Proteomes" id="UP000007151">
    <property type="component" value="Unassembled WGS sequence"/>
</dbReference>
<protein>
    <submittedName>
        <fullName evidence="1">RETRotransposon family member</fullName>
    </submittedName>
</protein>
<dbReference type="AlphaFoldDB" id="A0A212F538"/>